<name>A0ABX1NAK5_9RHOO</name>
<comment type="caution">
    <text evidence="1">The sequence shown here is derived from an EMBL/GenBank/DDBJ whole genome shotgun (WGS) entry which is preliminary data.</text>
</comment>
<keyword evidence="2" id="KW-1185">Reference proteome</keyword>
<gene>
    <name evidence="1" type="ORF">GPA27_02740</name>
</gene>
<accession>A0ABX1NAK5</accession>
<dbReference type="EMBL" id="WTVS01000003">
    <property type="protein sequence ID" value="NMF96311.1"/>
    <property type="molecule type" value="Genomic_DNA"/>
</dbReference>
<sequence>MDAIRQILASFRSTLPAGGKTAAAIDRGAGPEEISACATEEGLHALAGALFEACEEQLDAAGDPTPQGSVIDVVAERLREFRQQLPADSATARMIDGGASLEEISEAAQQEGLDSLASLLFEAEREAGGRS</sequence>
<evidence type="ECO:0000313" key="2">
    <source>
        <dbReference type="Proteomes" id="UP000634522"/>
    </source>
</evidence>
<proteinExistence type="predicted"/>
<protein>
    <submittedName>
        <fullName evidence="1">Uncharacterized protein</fullName>
    </submittedName>
</protein>
<reference evidence="1 2" key="1">
    <citation type="submission" date="2019-12" db="EMBL/GenBank/DDBJ databases">
        <title>Comparative genomics gives insights into the taxonomy of the Azoarcus-Aromatoleum group and reveals separate origins of nif in the plant-associated Azoarcus and non-plant-associated Aromatoleum sub-groups.</title>
        <authorList>
            <person name="Lafos M."/>
            <person name="Maluk M."/>
            <person name="Batista M."/>
            <person name="Junghare M."/>
            <person name="Carmona M."/>
            <person name="Faoro H."/>
            <person name="Cruz L.M."/>
            <person name="Battistoni F."/>
            <person name="De Souza E."/>
            <person name="Pedrosa F."/>
            <person name="Chen W.-M."/>
            <person name="Poole P.S."/>
            <person name="Dixon R.A."/>
            <person name="James E.K."/>
        </authorList>
    </citation>
    <scope>NUCLEOTIDE SEQUENCE [LARGE SCALE GENOMIC DNA]</scope>
    <source>
        <strain evidence="1 2">T</strain>
    </source>
</reference>
<dbReference type="RefSeq" id="WP_169137577.1">
    <property type="nucleotide sequence ID" value="NZ_WTVS01000003.1"/>
</dbReference>
<dbReference type="Proteomes" id="UP000634522">
    <property type="component" value="Unassembled WGS sequence"/>
</dbReference>
<organism evidence="1 2">
    <name type="scientific">Aromatoleum toluolicum</name>
    <dbReference type="NCBI Taxonomy" id="90060"/>
    <lineage>
        <taxon>Bacteria</taxon>
        <taxon>Pseudomonadati</taxon>
        <taxon>Pseudomonadota</taxon>
        <taxon>Betaproteobacteria</taxon>
        <taxon>Rhodocyclales</taxon>
        <taxon>Rhodocyclaceae</taxon>
        <taxon>Aromatoleum</taxon>
    </lineage>
</organism>
<evidence type="ECO:0000313" key="1">
    <source>
        <dbReference type="EMBL" id="NMF96311.1"/>
    </source>
</evidence>